<feature type="transmembrane region" description="Helical" evidence="2">
    <location>
        <begin position="302"/>
        <end position="319"/>
    </location>
</feature>
<dbReference type="InterPro" id="IPR036915">
    <property type="entry name" value="Cyclin-like_sf"/>
</dbReference>
<dbReference type="Proteomes" id="UP000030697">
    <property type="component" value="Unassembled WGS sequence"/>
</dbReference>
<evidence type="ECO:0000313" key="3">
    <source>
        <dbReference type="EMBL" id="EWC77251.1"/>
    </source>
</evidence>
<protein>
    <submittedName>
        <fullName evidence="3">Uncharacterized protein</fullName>
    </submittedName>
</protein>
<dbReference type="CDD" id="cd00043">
    <property type="entry name" value="CYCLIN_SF"/>
    <property type="match status" value="1"/>
</dbReference>
<accession>W7K032</accession>
<feature type="transmembrane region" description="Helical" evidence="2">
    <location>
        <begin position="267"/>
        <end position="290"/>
    </location>
</feature>
<name>W7K032_PLAFA</name>
<sequence length="750" mass="88493">MKIFQTNVDNFNLNICEQNENIILKKKEIQENINETCGHVEYIKNDIQQNEDPCYNDNNTCFDDDIFLRSRKSVPSAFTHKISDDDMDKKRVPEQNDVDNKNDIKRDNNNNYSNDNNYSNNNNNIVIIPKDKINNERDNNNNYSNDNNYSNNNNNNNNNIVNDDISMSPKKKKAKYNNTGKDKNEDDNSNNCNNCNNCNDGNDSCDDNSHHNPNNVNRLREEIKKELFNKLNIILDVNMNMNTDEEYYMKFLKKKKFRNYIMNTSKFIIILGKYLQLSFCTICIALYYMNKYNQKILKRKKNSISYLIAGACIFLAWKLREDFELLKKSRKLYDIPKVIFKLLNYFYKKKKLKKKIHSIELDIITNYKINHTFYNTQLFNHKTFSSFMEHMKKEDTYIDTKKESKNRKQSNGSQINNNLNNVQKNKSIYNDLQELNNIIQEGYISDINNINHVSDCFSSYLSECNSSDVSEYDQMKPEQDEPINIQTDVKDENGKMGSQHCDVKRENIKIKHEMNGDLHEQNGKLHEQNGDLHEQNGKLHEQNGKLHEQNGDLHDQSGDLHDQSGDLHEQNSLTENIKKFKKLCKEHKKNIYVSSSKWVLNNSGQKLQLMQKIIIYYEGEILKSFNYYIKPKMLFFELLPSYINKFVYTMKGYIELDQVVYLEKLCLLTILDIYKTPLCLIFTPKEILITCILKAYISLKLLSNQLHIRSLSFQDFEDKINSFIQSVCCEDPINVYRIKTALRELRQLHF</sequence>
<dbReference type="SUPFAM" id="SSF47954">
    <property type="entry name" value="Cyclin-like"/>
    <property type="match status" value="1"/>
</dbReference>
<evidence type="ECO:0000313" key="4">
    <source>
        <dbReference type="Proteomes" id="UP000030697"/>
    </source>
</evidence>
<gene>
    <name evidence="3" type="ORF">C923_02054</name>
</gene>
<feature type="compositionally biased region" description="Basic and acidic residues" evidence="1">
    <location>
        <begin position="129"/>
        <end position="139"/>
    </location>
</feature>
<feature type="compositionally biased region" description="Basic and acidic residues" evidence="1">
    <location>
        <begin position="81"/>
        <end position="108"/>
    </location>
</feature>
<keyword evidence="2" id="KW-0472">Membrane</keyword>
<feature type="region of interest" description="Disordered" evidence="1">
    <location>
        <begin position="548"/>
        <end position="567"/>
    </location>
</feature>
<evidence type="ECO:0000256" key="1">
    <source>
        <dbReference type="SAM" id="MobiDB-lite"/>
    </source>
</evidence>
<feature type="region of interest" description="Disordered" evidence="1">
    <location>
        <begin position="80"/>
        <end position="191"/>
    </location>
</feature>
<reference evidence="3 4" key="1">
    <citation type="submission" date="2013-02" db="EMBL/GenBank/DDBJ databases">
        <title>The Genome Sequence of Plasmodium falciparum UGT5.1.</title>
        <authorList>
            <consortium name="The Broad Institute Genome Sequencing Platform"/>
            <consortium name="The Broad Institute Genome Sequencing Center for Infectious Disease"/>
            <person name="Neafsey D."/>
            <person name="Cheeseman I."/>
            <person name="Volkman S."/>
            <person name="Adams J."/>
            <person name="Walker B."/>
            <person name="Young S.K."/>
            <person name="Zeng Q."/>
            <person name="Gargeya S."/>
            <person name="Fitzgerald M."/>
            <person name="Haas B."/>
            <person name="Abouelleil A."/>
            <person name="Alvarado L."/>
            <person name="Arachchi H.M."/>
            <person name="Berlin A.M."/>
            <person name="Chapman S.B."/>
            <person name="Dewar J."/>
            <person name="Goldberg J."/>
            <person name="Griggs A."/>
            <person name="Gujja S."/>
            <person name="Hansen M."/>
            <person name="Howarth C."/>
            <person name="Imamovic A."/>
            <person name="Larimer J."/>
            <person name="McCowan C."/>
            <person name="Murphy C."/>
            <person name="Neiman D."/>
            <person name="Pearson M."/>
            <person name="Priest M."/>
            <person name="Roberts A."/>
            <person name="Saif S."/>
            <person name="Shea T."/>
            <person name="Sisk P."/>
            <person name="Sykes S."/>
            <person name="Wortman J."/>
            <person name="Nusbaum C."/>
            <person name="Birren B."/>
        </authorList>
    </citation>
    <scope>NUCLEOTIDE SEQUENCE [LARGE SCALE GENOMIC DNA]</scope>
    <source>
        <strain evidence="3 4">UGT5.1</strain>
    </source>
</reference>
<feature type="compositionally biased region" description="Low complexity" evidence="1">
    <location>
        <begin position="140"/>
        <end position="159"/>
    </location>
</feature>
<organism evidence="3 4">
    <name type="scientific">Plasmodium falciparum UGT5.1</name>
    <dbReference type="NCBI Taxonomy" id="1237627"/>
    <lineage>
        <taxon>Eukaryota</taxon>
        <taxon>Sar</taxon>
        <taxon>Alveolata</taxon>
        <taxon>Apicomplexa</taxon>
        <taxon>Aconoidasida</taxon>
        <taxon>Haemosporida</taxon>
        <taxon>Plasmodiidae</taxon>
        <taxon>Plasmodium</taxon>
        <taxon>Plasmodium (Laverania)</taxon>
    </lineage>
</organism>
<keyword evidence="2" id="KW-0812">Transmembrane</keyword>
<feature type="compositionally biased region" description="Low complexity" evidence="1">
    <location>
        <begin position="409"/>
        <end position="419"/>
    </location>
</feature>
<keyword evidence="2" id="KW-1133">Transmembrane helix</keyword>
<dbReference type="OrthoDB" id="361691at2759"/>
<dbReference type="EMBL" id="KE124514">
    <property type="protein sequence ID" value="EWC77251.1"/>
    <property type="molecule type" value="Genomic_DNA"/>
</dbReference>
<feature type="region of interest" description="Disordered" evidence="1">
    <location>
        <begin position="400"/>
        <end position="419"/>
    </location>
</feature>
<dbReference type="Gene3D" id="1.10.472.10">
    <property type="entry name" value="Cyclin-like"/>
    <property type="match status" value="1"/>
</dbReference>
<feature type="compositionally biased region" description="Low complexity" evidence="1">
    <location>
        <begin position="109"/>
        <end position="128"/>
    </location>
</feature>
<dbReference type="AlphaFoldDB" id="W7K032"/>
<proteinExistence type="predicted"/>
<evidence type="ECO:0000256" key="2">
    <source>
        <dbReference type="SAM" id="Phobius"/>
    </source>
</evidence>